<proteinExistence type="predicted"/>
<evidence type="ECO:0000259" key="1">
    <source>
        <dbReference type="Pfam" id="PF08924"/>
    </source>
</evidence>
<organism evidence="2 3">
    <name type="scientific">Cellulosimicrobium composti</name>
    <dbReference type="NCBI Taxonomy" id="2672572"/>
    <lineage>
        <taxon>Bacteria</taxon>
        <taxon>Bacillati</taxon>
        <taxon>Actinomycetota</taxon>
        <taxon>Actinomycetes</taxon>
        <taxon>Micrococcales</taxon>
        <taxon>Promicromonosporaceae</taxon>
        <taxon>Cellulosimicrobium</taxon>
    </lineage>
</organism>
<feature type="domain" description="Rv2525c-like glycoside hydrolase-like" evidence="1">
    <location>
        <begin position="11"/>
        <end position="157"/>
    </location>
</feature>
<gene>
    <name evidence="2" type="ORF">GJV82_18185</name>
</gene>
<dbReference type="EMBL" id="WMKA01000069">
    <property type="protein sequence ID" value="MTG90849.1"/>
    <property type="molecule type" value="Genomic_DNA"/>
</dbReference>
<sequence>MVTSSVLVRTPLRVFPIYQTYGGEASYFNATQGRADARDAFNAALAHGFKRGTVVYFAVDYDAQDAEIDANILPHFRAIAAAMAELGSKYRVGVYGSRNVCARVSARGYAKLSFVSGMSTGFSGNLGYLLPSNWAFDQIATKTIGTGTGLINIDNNIASGRDIGQSVVDVDAPVLDVPTPLASIPNYSTFIQDYFWWFEQATTPIQQAVVLHPPQDVFEAILGQHDDLLTSLARGYGMRKSLIETAVLWESSVENILDVGTDAIVRATYAYLEQKEWWDGLSAAEQAVTPAPVPPPVQRRDASTGVSQIFAWVAAEVIDWARALGLTDEPSYDVDDWHQQRDLWMRLNEDDAFNIRMCALVLLWSAADRGIDISQPTFFTDQEIKDTLARYNGTNQDAIAYGERSFGLYSFLESRLNGPARAAAL</sequence>
<evidence type="ECO:0000313" key="2">
    <source>
        <dbReference type="EMBL" id="MTG90849.1"/>
    </source>
</evidence>
<dbReference type="CDD" id="cd06418">
    <property type="entry name" value="GH25_BacA-like"/>
    <property type="match status" value="1"/>
</dbReference>
<dbReference type="InterPro" id="IPR017853">
    <property type="entry name" value="GH"/>
</dbReference>
<evidence type="ECO:0000313" key="3">
    <source>
        <dbReference type="Proteomes" id="UP000440668"/>
    </source>
</evidence>
<dbReference type="SUPFAM" id="SSF51445">
    <property type="entry name" value="(Trans)glycosidases"/>
    <property type="match status" value="1"/>
</dbReference>
<dbReference type="InterPro" id="IPR015020">
    <property type="entry name" value="Rv2525c-like_Glyco_Hydro-like"/>
</dbReference>
<dbReference type="AlphaFoldDB" id="A0A6N7ZNL4"/>
<protein>
    <submittedName>
        <fullName evidence="2">DUF1906 domain-containing protein</fullName>
    </submittedName>
</protein>
<dbReference type="Pfam" id="PF08924">
    <property type="entry name" value="Rv2525c_GlyHyd-like"/>
    <property type="match status" value="1"/>
</dbReference>
<reference evidence="2 3" key="1">
    <citation type="submission" date="2019-11" db="EMBL/GenBank/DDBJ databases">
        <title>Cellulosimicrobium composti sp. nov. isolated from a compost.</title>
        <authorList>
            <person name="Yang Y."/>
        </authorList>
    </citation>
    <scope>NUCLEOTIDE SEQUENCE [LARGE SCALE GENOMIC DNA]</scope>
    <source>
        <strain evidence="2 3">BIT-GX5</strain>
    </source>
</reference>
<dbReference type="Gene3D" id="3.20.20.80">
    <property type="entry name" value="Glycosidases"/>
    <property type="match status" value="1"/>
</dbReference>
<dbReference type="Proteomes" id="UP000440668">
    <property type="component" value="Unassembled WGS sequence"/>
</dbReference>
<comment type="caution">
    <text evidence="2">The sequence shown here is derived from an EMBL/GenBank/DDBJ whole genome shotgun (WGS) entry which is preliminary data.</text>
</comment>
<accession>A0A6N7ZNL4</accession>
<name>A0A6N7ZNL4_9MICO</name>